<comment type="caution">
    <text evidence="1">The sequence shown here is derived from an EMBL/GenBank/DDBJ whole genome shotgun (WGS) entry which is preliminary data.</text>
</comment>
<sequence>MPHRVTLCRWRKQVKQDKRILEEEKGKPQSQRGIPVLYVADLGLWTQVTPFTKDNFIVSWSGVLRHPRLRCGSPVSAPHRMLERFPEPRSGTSKKGWGGRLSARHRRATLQAPLPLDPPGESTHPASCVSPPALPPCLSLPPQAPQAAHLPAVPPAGTKRLWAQSFGWDKLLCPVHRK</sequence>
<evidence type="ECO:0000313" key="2">
    <source>
        <dbReference type="Proteomes" id="UP000327493"/>
    </source>
</evidence>
<dbReference type="Proteomes" id="UP000327493">
    <property type="component" value="Unassembled WGS sequence"/>
</dbReference>
<dbReference type="AlphaFoldDB" id="A0A5J5CBQ3"/>
<accession>A0A5J5CBQ3</accession>
<keyword evidence="2" id="KW-1185">Reference proteome</keyword>
<protein>
    <submittedName>
        <fullName evidence="1">Uncharacterized protein</fullName>
    </submittedName>
</protein>
<dbReference type="EMBL" id="VOFY01000295">
    <property type="protein sequence ID" value="KAA8578685.1"/>
    <property type="molecule type" value="Genomic_DNA"/>
</dbReference>
<feature type="non-terminal residue" evidence="1">
    <location>
        <position position="178"/>
    </location>
</feature>
<reference evidence="1 2" key="1">
    <citation type="submission" date="2019-08" db="EMBL/GenBank/DDBJ databases">
        <title>A chromosome-level genome assembly, high-density linkage maps, and genome scans reveal the genomic architecture of hybrid incompatibilities underlying speciation via character displacement in darters (Percidae: Etheostominae).</title>
        <authorList>
            <person name="Moran R.L."/>
            <person name="Catchen J.M."/>
            <person name="Fuller R.C."/>
        </authorList>
    </citation>
    <scope>NUCLEOTIDE SEQUENCE [LARGE SCALE GENOMIC DNA]</scope>
    <source>
        <strain evidence="1">EspeVRDwgs_2016</strain>
        <tissue evidence="1">Muscle</tissue>
    </source>
</reference>
<organism evidence="1 2">
    <name type="scientific">Etheostoma spectabile</name>
    <name type="common">orangethroat darter</name>
    <dbReference type="NCBI Taxonomy" id="54343"/>
    <lineage>
        <taxon>Eukaryota</taxon>
        <taxon>Metazoa</taxon>
        <taxon>Chordata</taxon>
        <taxon>Craniata</taxon>
        <taxon>Vertebrata</taxon>
        <taxon>Euteleostomi</taxon>
        <taxon>Actinopterygii</taxon>
        <taxon>Neopterygii</taxon>
        <taxon>Teleostei</taxon>
        <taxon>Neoteleostei</taxon>
        <taxon>Acanthomorphata</taxon>
        <taxon>Eupercaria</taxon>
        <taxon>Perciformes</taxon>
        <taxon>Percoidei</taxon>
        <taxon>Percidae</taxon>
        <taxon>Etheostomatinae</taxon>
        <taxon>Etheostoma</taxon>
    </lineage>
</organism>
<proteinExistence type="predicted"/>
<name>A0A5J5CBQ3_9PERO</name>
<evidence type="ECO:0000313" key="1">
    <source>
        <dbReference type="EMBL" id="KAA8578685.1"/>
    </source>
</evidence>
<gene>
    <name evidence="1" type="ORF">FQN60_002496</name>
</gene>